<keyword evidence="1" id="KW-0175">Coiled coil</keyword>
<evidence type="ECO:0000256" key="1">
    <source>
        <dbReference type="SAM" id="Coils"/>
    </source>
</evidence>
<evidence type="ECO:0000313" key="2">
    <source>
        <dbReference type="EMBL" id="SUN30343.1"/>
    </source>
</evidence>
<sequence>MKTESYFKEYNQFVIDQQKAIQELEQERNALESKIKLDKSTYKQLIMDGQDDKADNLYQATDADEKKLKALNKRLETKKSVSKEVKYQKTIELLKHQSELSSLYESEKQSALGKLKKVVDAYNEIIDEIEDINDRYEDEHQQYASIYSQEQLYDDKEAREALNGYFRENIFTSYINGNDLPYEHNNKLFFKTLKRKGN</sequence>
<protein>
    <submittedName>
        <fullName evidence="2">Transposase</fullName>
    </submittedName>
</protein>
<name>A0A7Z7QWP0_STASC</name>
<reference evidence="2" key="1">
    <citation type="submission" date="2018-06" db="EMBL/GenBank/DDBJ databases">
        <authorList>
            <consortium name="Pathogen Informatics"/>
            <person name="Doyle S."/>
        </authorList>
    </citation>
    <scope>NUCLEOTIDE SEQUENCE [LARGE SCALE GENOMIC DNA]</scope>
    <source>
        <strain evidence="2">NCTC12218</strain>
    </source>
</reference>
<feature type="coiled-coil region" evidence="1">
    <location>
        <begin position="115"/>
        <end position="146"/>
    </location>
</feature>
<gene>
    <name evidence="2" type="ORF">NCTC12218_02917</name>
</gene>
<dbReference type="EMBL" id="UHEF01000003">
    <property type="protein sequence ID" value="SUN30343.1"/>
    <property type="molecule type" value="Genomic_DNA"/>
</dbReference>
<feature type="coiled-coil region" evidence="1">
    <location>
        <begin position="7"/>
        <end position="41"/>
    </location>
</feature>
<comment type="caution">
    <text evidence="2">The sequence shown here is derived from an EMBL/GenBank/DDBJ whole genome shotgun (WGS) entry which is preliminary data.</text>
</comment>
<dbReference type="AlphaFoldDB" id="A0A7Z7QWP0"/>
<organism evidence="2">
    <name type="scientific">Staphylococcus schleiferi</name>
    <dbReference type="NCBI Taxonomy" id="1295"/>
    <lineage>
        <taxon>Bacteria</taxon>
        <taxon>Bacillati</taxon>
        <taxon>Bacillota</taxon>
        <taxon>Bacilli</taxon>
        <taxon>Bacillales</taxon>
        <taxon>Staphylococcaceae</taxon>
        <taxon>Staphylococcus</taxon>
    </lineage>
</organism>
<accession>A0A7Z7QWP0</accession>
<proteinExistence type="predicted"/>